<feature type="region of interest" description="Disordered" evidence="1">
    <location>
        <begin position="154"/>
        <end position="186"/>
    </location>
</feature>
<sequence length="186" mass="22008">MKRALMLAALLTASAVPAFAGSDVGFDLNINVGNRPQVVVPAPPVAVVSPRVVFDQPPVFIAPPSLGFYVGVDIPYDIFYISGRYYLYQGNSWYVAPDYNGPWGATRYRSLPPGLRKHKLERIRYYRDDEYRVYRGDHDHYRGRYFRPDKEWKERRKEEREQWKEERKWEKEERKHRGKERGHDDD</sequence>
<gene>
    <name evidence="3" type="ORF">GPICK_09885</name>
</gene>
<dbReference type="AlphaFoldDB" id="A0A0B5BGI4"/>
<reference evidence="3 4" key="1">
    <citation type="journal article" date="2015" name="Genome Announc.">
        <title>Complete Genome of Geobacter pickeringii G13T, a Metal-Reducing Isolate from Sedimentary Kaolin Deposits.</title>
        <authorList>
            <person name="Badalamenti J.P."/>
            <person name="Bond D.R."/>
        </authorList>
    </citation>
    <scope>NUCLEOTIDE SEQUENCE [LARGE SCALE GENOMIC DNA]</scope>
    <source>
        <strain evidence="3 4">G13</strain>
    </source>
</reference>
<dbReference type="HOGENOM" id="CLU_067281_1_0_7"/>
<dbReference type="KEGG" id="gpi:GPICK_09885"/>
<evidence type="ECO:0000256" key="2">
    <source>
        <dbReference type="SAM" id="SignalP"/>
    </source>
</evidence>
<dbReference type="EMBL" id="CP009788">
    <property type="protein sequence ID" value="AJE03620.1"/>
    <property type="molecule type" value="Genomic_DNA"/>
</dbReference>
<evidence type="ECO:0000256" key="1">
    <source>
        <dbReference type="SAM" id="MobiDB-lite"/>
    </source>
</evidence>
<proteinExistence type="predicted"/>
<evidence type="ECO:0000313" key="4">
    <source>
        <dbReference type="Proteomes" id="UP000057609"/>
    </source>
</evidence>
<dbReference type="Proteomes" id="UP000057609">
    <property type="component" value="Chromosome"/>
</dbReference>
<dbReference type="OrthoDB" id="5396420at2"/>
<evidence type="ECO:0000313" key="3">
    <source>
        <dbReference type="EMBL" id="AJE03620.1"/>
    </source>
</evidence>
<dbReference type="RefSeq" id="WP_039742719.1">
    <property type="nucleotide sequence ID" value="NZ_CP009788.1"/>
</dbReference>
<accession>A0A0B5BGI4</accession>
<protein>
    <submittedName>
        <fullName evidence="3">Uncharacterized protein</fullName>
    </submittedName>
</protein>
<keyword evidence="4" id="KW-1185">Reference proteome</keyword>
<keyword evidence="2" id="KW-0732">Signal</keyword>
<name>A0A0B5BGI4_9BACT</name>
<organism evidence="3 4">
    <name type="scientific">Geobacter pickeringii</name>
    <dbReference type="NCBI Taxonomy" id="345632"/>
    <lineage>
        <taxon>Bacteria</taxon>
        <taxon>Pseudomonadati</taxon>
        <taxon>Thermodesulfobacteriota</taxon>
        <taxon>Desulfuromonadia</taxon>
        <taxon>Geobacterales</taxon>
        <taxon>Geobacteraceae</taxon>
        <taxon>Geobacter</taxon>
    </lineage>
</organism>
<feature type="signal peptide" evidence="2">
    <location>
        <begin position="1"/>
        <end position="20"/>
    </location>
</feature>
<feature type="chain" id="PRO_5002098986" evidence="2">
    <location>
        <begin position="21"/>
        <end position="186"/>
    </location>
</feature>